<protein>
    <submittedName>
        <fullName evidence="12">Glycoside hydrolase family 18 protein</fullName>
    </submittedName>
</protein>
<dbReference type="GO" id="GO:0005576">
    <property type="term" value="C:extracellular region"/>
    <property type="evidence" value="ECO:0007669"/>
    <property type="project" value="TreeGrafter"/>
</dbReference>
<gene>
    <name evidence="12" type="ORF">AMATHDRAFT_152190</name>
</gene>
<dbReference type="PROSITE" id="PS51910">
    <property type="entry name" value="GH18_2"/>
    <property type="match status" value="1"/>
</dbReference>
<dbReference type="Gene3D" id="3.20.20.80">
    <property type="entry name" value="Glycosidases"/>
    <property type="match status" value="2"/>
</dbReference>
<dbReference type="GO" id="GO:0008061">
    <property type="term" value="F:chitin binding"/>
    <property type="evidence" value="ECO:0007669"/>
    <property type="project" value="InterPro"/>
</dbReference>
<keyword evidence="5 7" id="KW-0326">Glycosidase</keyword>
<feature type="chain" id="PRO_5012134387" evidence="10">
    <location>
        <begin position="20"/>
        <end position="447"/>
    </location>
</feature>
<dbReference type="PANTHER" id="PTHR11177">
    <property type="entry name" value="CHITINASE"/>
    <property type="match status" value="1"/>
</dbReference>
<reference evidence="12 13" key="1">
    <citation type="submission" date="2014-02" db="EMBL/GenBank/DDBJ databases">
        <title>Transposable element dynamics among asymbiotic and ectomycorrhizal Amanita fungi.</title>
        <authorList>
            <consortium name="DOE Joint Genome Institute"/>
            <person name="Hess J."/>
            <person name="Skrede I."/>
            <person name="Wolfe B."/>
            <person name="LaButti K."/>
            <person name="Ohm R.A."/>
            <person name="Grigoriev I.V."/>
            <person name="Pringle A."/>
        </authorList>
    </citation>
    <scope>NUCLEOTIDE SEQUENCE [LARGE SCALE GENOMIC DNA]</scope>
    <source>
        <strain evidence="12 13">SKay4041</strain>
    </source>
</reference>
<keyword evidence="2 7" id="KW-0378">Hydrolase</keyword>
<dbReference type="PANTHER" id="PTHR11177:SF392">
    <property type="entry name" value="HAP41P"/>
    <property type="match status" value="1"/>
</dbReference>
<evidence type="ECO:0000256" key="9">
    <source>
        <dbReference type="SAM" id="MobiDB-lite"/>
    </source>
</evidence>
<dbReference type="SUPFAM" id="SSF51445">
    <property type="entry name" value="(Trans)glycosidases"/>
    <property type="match status" value="1"/>
</dbReference>
<evidence type="ECO:0000256" key="3">
    <source>
        <dbReference type="ARBA" id="ARBA00023024"/>
    </source>
</evidence>
<dbReference type="PROSITE" id="PS01095">
    <property type="entry name" value="GH18_1"/>
    <property type="match status" value="1"/>
</dbReference>
<evidence type="ECO:0000256" key="4">
    <source>
        <dbReference type="ARBA" id="ARBA00023277"/>
    </source>
</evidence>
<name>A0A2A9NGK5_9AGAR</name>
<feature type="compositionally biased region" description="Polar residues" evidence="9">
    <location>
        <begin position="328"/>
        <end position="342"/>
    </location>
</feature>
<evidence type="ECO:0000256" key="8">
    <source>
        <dbReference type="RuleBase" id="RU004453"/>
    </source>
</evidence>
<dbReference type="GO" id="GO:0000272">
    <property type="term" value="P:polysaccharide catabolic process"/>
    <property type="evidence" value="ECO:0007669"/>
    <property type="project" value="UniProtKB-KW"/>
</dbReference>
<evidence type="ECO:0000256" key="6">
    <source>
        <dbReference type="ARBA" id="ARBA00023326"/>
    </source>
</evidence>
<dbReference type="Proteomes" id="UP000242287">
    <property type="component" value="Unassembled WGS sequence"/>
</dbReference>
<dbReference type="SUPFAM" id="SSF54556">
    <property type="entry name" value="Chitinase insertion domain"/>
    <property type="match status" value="1"/>
</dbReference>
<evidence type="ECO:0000256" key="7">
    <source>
        <dbReference type="RuleBase" id="RU000489"/>
    </source>
</evidence>
<accession>A0A2A9NGK5</accession>
<dbReference type="InterPro" id="IPR017853">
    <property type="entry name" value="GH"/>
</dbReference>
<dbReference type="InterPro" id="IPR029070">
    <property type="entry name" value="Chitinase_insertion_sf"/>
</dbReference>
<dbReference type="EMBL" id="KZ302114">
    <property type="protein sequence ID" value="PFH47381.1"/>
    <property type="molecule type" value="Genomic_DNA"/>
</dbReference>
<evidence type="ECO:0000313" key="13">
    <source>
        <dbReference type="Proteomes" id="UP000242287"/>
    </source>
</evidence>
<evidence type="ECO:0000256" key="2">
    <source>
        <dbReference type="ARBA" id="ARBA00022801"/>
    </source>
</evidence>
<comment type="similarity">
    <text evidence="8">Belongs to the glycosyl hydrolase 18 family.</text>
</comment>
<dbReference type="InterPro" id="IPR001223">
    <property type="entry name" value="Glyco_hydro18_cat"/>
</dbReference>
<feature type="signal peptide" evidence="10">
    <location>
        <begin position="1"/>
        <end position="19"/>
    </location>
</feature>
<evidence type="ECO:0000256" key="5">
    <source>
        <dbReference type="ARBA" id="ARBA00023295"/>
    </source>
</evidence>
<dbReference type="GO" id="GO:0008843">
    <property type="term" value="F:endochitinase activity"/>
    <property type="evidence" value="ECO:0007669"/>
    <property type="project" value="UniProtKB-EC"/>
</dbReference>
<dbReference type="OrthoDB" id="73875at2759"/>
<evidence type="ECO:0000313" key="12">
    <source>
        <dbReference type="EMBL" id="PFH47381.1"/>
    </source>
</evidence>
<comment type="catalytic activity">
    <reaction evidence="1">
        <text>Random endo-hydrolysis of N-acetyl-beta-D-glucosaminide (1-&gt;4)-beta-linkages in chitin and chitodextrins.</text>
        <dbReference type="EC" id="3.2.1.14"/>
    </reaction>
</comment>
<keyword evidence="4" id="KW-0119">Carbohydrate metabolism</keyword>
<keyword evidence="6" id="KW-0624">Polysaccharide degradation</keyword>
<sequence>MRFASIFALVSLVASTAMAAPMCGLVSPNDASSSSPGQNSNSSNAACDVVASAWLPGWLSNFNLDSIPWNKYTHLTYSFAVTTNGPEMISLDKVDKNLLTQFVNRAKKENVLALVSVGGWTGSRYFSVHVQPDHQDGFVKALVNMASQYKLDGIDFDWEYPNKQGMGCNVISSDDSKNYLSFLQKLRQDPVGSKLVLTAAVGIAPFVGPDGSPMSDVSGFSKYLDHISIMEYDVFGSWSQTVGPNAPLDDSCAPQPQGSATSAVKAWTSAGFPANKVSKRCTQIALGVAAYGHSFHVDRNVALNAAGSLLTTVPFDKSQQPAGEGETPGTTSKPTDECGNTSGPSGIFNFGGMINAGYLQMSGNGTVTPANGMVQTFDTCSQTPFVYNPNTQVMISYDDTRSFAAKGQFINNKGLAGFAMWHAAGDTSQHTLISAISDAMGIEQVCN</sequence>
<dbReference type="Pfam" id="PF00704">
    <property type="entry name" value="Glyco_hydro_18"/>
    <property type="match status" value="1"/>
</dbReference>
<keyword evidence="10" id="KW-0732">Signal</keyword>
<feature type="domain" description="GH18" evidence="11">
    <location>
        <begin position="48"/>
        <end position="443"/>
    </location>
</feature>
<proteinExistence type="inferred from homology"/>
<keyword evidence="13" id="KW-1185">Reference proteome</keyword>
<dbReference type="InterPro" id="IPR011583">
    <property type="entry name" value="Chitinase_II/V-like_cat"/>
</dbReference>
<dbReference type="STRING" id="703135.A0A2A9NGK5"/>
<dbReference type="GO" id="GO:0006032">
    <property type="term" value="P:chitin catabolic process"/>
    <property type="evidence" value="ECO:0007669"/>
    <property type="project" value="UniProtKB-KW"/>
</dbReference>
<organism evidence="12 13">
    <name type="scientific">Amanita thiersii Skay4041</name>
    <dbReference type="NCBI Taxonomy" id="703135"/>
    <lineage>
        <taxon>Eukaryota</taxon>
        <taxon>Fungi</taxon>
        <taxon>Dikarya</taxon>
        <taxon>Basidiomycota</taxon>
        <taxon>Agaricomycotina</taxon>
        <taxon>Agaricomycetes</taxon>
        <taxon>Agaricomycetidae</taxon>
        <taxon>Agaricales</taxon>
        <taxon>Pluteineae</taxon>
        <taxon>Amanitaceae</taxon>
        <taxon>Amanita</taxon>
    </lineage>
</organism>
<dbReference type="InterPro" id="IPR050314">
    <property type="entry name" value="Glycosyl_Hydrlase_18"/>
</dbReference>
<dbReference type="AlphaFoldDB" id="A0A2A9NGK5"/>
<keyword evidence="3" id="KW-0146">Chitin degradation</keyword>
<dbReference type="InterPro" id="IPR001579">
    <property type="entry name" value="Glyco_hydro_18_chit_AS"/>
</dbReference>
<evidence type="ECO:0000256" key="10">
    <source>
        <dbReference type="SAM" id="SignalP"/>
    </source>
</evidence>
<evidence type="ECO:0000256" key="1">
    <source>
        <dbReference type="ARBA" id="ARBA00000822"/>
    </source>
</evidence>
<dbReference type="SMART" id="SM00636">
    <property type="entry name" value="Glyco_18"/>
    <property type="match status" value="1"/>
</dbReference>
<feature type="region of interest" description="Disordered" evidence="9">
    <location>
        <begin position="314"/>
        <end position="342"/>
    </location>
</feature>
<evidence type="ECO:0000259" key="11">
    <source>
        <dbReference type="PROSITE" id="PS51910"/>
    </source>
</evidence>